<comment type="caution">
    <text evidence="1">The sequence shown here is derived from an EMBL/GenBank/DDBJ whole genome shotgun (WGS) entry which is preliminary data.</text>
</comment>
<organism evidence="1 2">
    <name type="scientific">Cryptolaemus montrouzieri</name>
    <dbReference type="NCBI Taxonomy" id="559131"/>
    <lineage>
        <taxon>Eukaryota</taxon>
        <taxon>Metazoa</taxon>
        <taxon>Ecdysozoa</taxon>
        <taxon>Arthropoda</taxon>
        <taxon>Hexapoda</taxon>
        <taxon>Insecta</taxon>
        <taxon>Pterygota</taxon>
        <taxon>Neoptera</taxon>
        <taxon>Endopterygota</taxon>
        <taxon>Coleoptera</taxon>
        <taxon>Polyphaga</taxon>
        <taxon>Cucujiformia</taxon>
        <taxon>Coccinelloidea</taxon>
        <taxon>Coccinellidae</taxon>
        <taxon>Scymninae</taxon>
        <taxon>Scymnini</taxon>
        <taxon>Cryptolaemus</taxon>
    </lineage>
</organism>
<dbReference type="AlphaFoldDB" id="A0ABD2N3P2"/>
<reference evidence="1 2" key="1">
    <citation type="journal article" date="2021" name="BMC Biol.">
        <title>Horizontally acquired antibacterial genes associated with adaptive radiation of ladybird beetles.</title>
        <authorList>
            <person name="Li H.S."/>
            <person name="Tang X.F."/>
            <person name="Huang Y.H."/>
            <person name="Xu Z.Y."/>
            <person name="Chen M.L."/>
            <person name="Du X.Y."/>
            <person name="Qiu B.Y."/>
            <person name="Chen P.T."/>
            <person name="Zhang W."/>
            <person name="Slipinski A."/>
            <person name="Escalona H.E."/>
            <person name="Waterhouse R.M."/>
            <person name="Zwick A."/>
            <person name="Pang H."/>
        </authorList>
    </citation>
    <scope>NUCLEOTIDE SEQUENCE [LARGE SCALE GENOMIC DNA]</scope>
    <source>
        <strain evidence="1">SYSU2018</strain>
    </source>
</reference>
<keyword evidence="2" id="KW-1185">Reference proteome</keyword>
<proteinExistence type="predicted"/>
<dbReference type="Proteomes" id="UP001516400">
    <property type="component" value="Unassembled WGS sequence"/>
</dbReference>
<dbReference type="EMBL" id="JABFTP020000062">
    <property type="protein sequence ID" value="KAL3273316.1"/>
    <property type="molecule type" value="Genomic_DNA"/>
</dbReference>
<protein>
    <submittedName>
        <fullName evidence="1">Uncharacterized protein</fullName>
    </submittedName>
</protein>
<gene>
    <name evidence="1" type="ORF">HHI36_014765</name>
</gene>
<accession>A0ABD2N3P2</accession>
<evidence type="ECO:0000313" key="2">
    <source>
        <dbReference type="Proteomes" id="UP001516400"/>
    </source>
</evidence>
<evidence type="ECO:0000313" key="1">
    <source>
        <dbReference type="EMBL" id="KAL3273316.1"/>
    </source>
</evidence>
<sequence>MHISNYKYPQNYRVLAIDETRPIEKSVPKLNGGRTNSFLYRAVIEAATEPVPQISEKYDINTIAYWLGEFLKDVPVPNEAVLEFSLALLNVPLRECDGKDNEGNNIMSEKEEQMLFRRMKTFTTDEFDHYEKEYDSDNEDGSIRFTKNNYFAMYSFSVNQSILFVTARVEGYSDLKTLIGGENYRPMRVDKFIGKHIRIIENSSKLERTLVKEIQKRYEKIERKRRKTNCPKLEKHWRGKNLLERVLLDIDEEINETIDIKNEEMVECHKDNSRR</sequence>
<name>A0ABD2N3P2_9CUCU</name>